<gene>
    <name evidence="1" type="ORF">DYB28_012055</name>
</gene>
<accession>A0A9X8H7T7</accession>
<protein>
    <submittedName>
        <fullName evidence="1">Uncharacterized protein</fullName>
    </submittedName>
</protein>
<sequence length="83" mass="9253">LVRRSAKMTPCGRLHEGGKVADVSVGLSALLQKPNLRPLTGSGWERKAVAQDGQHTLHAYPYYLRNQLPCKQLRMLTWGPTMP</sequence>
<dbReference type="AlphaFoldDB" id="A0A9X8H7T7"/>
<evidence type="ECO:0000313" key="2">
    <source>
        <dbReference type="Proteomes" id="UP000275652"/>
    </source>
</evidence>
<dbReference type="Proteomes" id="UP000275652">
    <property type="component" value="Unassembled WGS sequence"/>
</dbReference>
<comment type="caution">
    <text evidence="1">The sequence shown here is derived from an EMBL/GenBank/DDBJ whole genome shotgun (WGS) entry which is preliminary data.</text>
</comment>
<feature type="non-terminal residue" evidence="1">
    <location>
        <position position="1"/>
    </location>
</feature>
<organism evidence="1 2">
    <name type="scientific">Aphanomyces astaci</name>
    <name type="common">Crayfish plague agent</name>
    <dbReference type="NCBI Taxonomy" id="112090"/>
    <lineage>
        <taxon>Eukaryota</taxon>
        <taxon>Sar</taxon>
        <taxon>Stramenopiles</taxon>
        <taxon>Oomycota</taxon>
        <taxon>Saprolegniomycetes</taxon>
        <taxon>Saprolegniales</taxon>
        <taxon>Verrucalvaceae</taxon>
        <taxon>Aphanomyces</taxon>
    </lineage>
</organism>
<dbReference type="EMBL" id="QUTI01030097">
    <property type="protein sequence ID" value="RLO03836.1"/>
    <property type="molecule type" value="Genomic_DNA"/>
</dbReference>
<name>A0A9X8H7T7_APHAT</name>
<proteinExistence type="predicted"/>
<evidence type="ECO:0000313" key="1">
    <source>
        <dbReference type="EMBL" id="RLO03836.1"/>
    </source>
</evidence>
<reference evidence="1 2" key="1">
    <citation type="journal article" date="2018" name="J. Invertebr. Pathol.">
        <title>New genotyping method for the causative agent of crayfish plague (Aphanomyces astaci) based on whole genome data.</title>
        <authorList>
            <person name="Minardi D."/>
            <person name="Studholme D.J."/>
            <person name="van der Giezen M."/>
            <person name="Pretto T."/>
            <person name="Oidtmann B."/>
        </authorList>
    </citation>
    <scope>NUCLEOTIDE SEQUENCE [LARGE SCALE GENOMIC DNA]</scope>
    <source>
        <strain evidence="1 2">KB13</strain>
    </source>
</reference>